<dbReference type="Pfam" id="PF13489">
    <property type="entry name" value="Methyltransf_23"/>
    <property type="match status" value="1"/>
</dbReference>
<protein>
    <recommendedName>
        <fullName evidence="2">Methyltransferase type 11 domain-containing protein</fullName>
    </recommendedName>
</protein>
<evidence type="ECO:0000313" key="1">
    <source>
        <dbReference type="EMBL" id="GAI68291.1"/>
    </source>
</evidence>
<evidence type="ECO:0008006" key="2">
    <source>
        <dbReference type="Google" id="ProtNLM"/>
    </source>
</evidence>
<gene>
    <name evidence="1" type="ORF">S12H4_08956</name>
</gene>
<reference evidence="1" key="1">
    <citation type="journal article" date="2014" name="Front. Microbiol.">
        <title>High frequency of phylogenetically diverse reductive dehalogenase-homologous genes in deep subseafloor sedimentary metagenomes.</title>
        <authorList>
            <person name="Kawai M."/>
            <person name="Futagami T."/>
            <person name="Toyoda A."/>
            <person name="Takaki Y."/>
            <person name="Nishi S."/>
            <person name="Hori S."/>
            <person name="Arai W."/>
            <person name="Tsubouchi T."/>
            <person name="Morono Y."/>
            <person name="Uchiyama I."/>
            <person name="Ito T."/>
            <person name="Fujiyama A."/>
            <person name="Inagaki F."/>
            <person name="Takami H."/>
        </authorList>
    </citation>
    <scope>NUCLEOTIDE SEQUENCE</scope>
    <source>
        <strain evidence="1">Expedition CK06-06</strain>
    </source>
</reference>
<dbReference type="EMBL" id="BARW01003543">
    <property type="protein sequence ID" value="GAI68291.1"/>
    <property type="molecule type" value="Genomic_DNA"/>
</dbReference>
<dbReference type="InterPro" id="IPR029063">
    <property type="entry name" value="SAM-dependent_MTases_sf"/>
</dbReference>
<dbReference type="Gene3D" id="3.40.50.150">
    <property type="entry name" value="Vaccinia Virus protein VP39"/>
    <property type="match status" value="1"/>
</dbReference>
<proteinExistence type="predicted"/>
<name>X1RMS6_9ZZZZ</name>
<dbReference type="AlphaFoldDB" id="X1RMS6"/>
<sequence length="222" mass="25911">MLYGKSQFKQVIKDRMEIIAPLVKGRKTLDLGVVDSRLRRAKTGERLVKKSSSLLYRRICEINPDALGVDIDKEGVNILQEQGFHAKTADVITMDLGEQFDTIIAGEIIEHLVNPGKFLCNVRKHLIQDGTLVITTPNPFYCGQVWRIWRYKRPRVHEEHTCWFDPITLSHLCCLSGLVPYEIYWIRSGKRQFLKTWPRLFRNYFSNSFMILAQRDRTKRGD</sequence>
<organism evidence="1">
    <name type="scientific">marine sediment metagenome</name>
    <dbReference type="NCBI Taxonomy" id="412755"/>
    <lineage>
        <taxon>unclassified sequences</taxon>
        <taxon>metagenomes</taxon>
        <taxon>ecological metagenomes</taxon>
    </lineage>
</organism>
<comment type="caution">
    <text evidence="1">The sequence shown here is derived from an EMBL/GenBank/DDBJ whole genome shotgun (WGS) entry which is preliminary data.</text>
</comment>
<dbReference type="SUPFAM" id="SSF53335">
    <property type="entry name" value="S-adenosyl-L-methionine-dependent methyltransferases"/>
    <property type="match status" value="1"/>
</dbReference>
<accession>X1RMS6</accession>